<dbReference type="PANTHER" id="PTHR43537">
    <property type="entry name" value="TRANSCRIPTIONAL REGULATOR, GNTR FAMILY"/>
    <property type="match status" value="1"/>
</dbReference>
<dbReference type="Gene3D" id="1.20.120.530">
    <property type="entry name" value="GntR ligand-binding domain-like"/>
    <property type="match status" value="1"/>
</dbReference>
<dbReference type="PROSITE" id="PS50949">
    <property type="entry name" value="HTH_GNTR"/>
    <property type="match status" value="1"/>
</dbReference>
<dbReference type="InterPro" id="IPR011711">
    <property type="entry name" value="GntR_C"/>
</dbReference>
<evidence type="ECO:0000256" key="2">
    <source>
        <dbReference type="ARBA" id="ARBA00023125"/>
    </source>
</evidence>
<name>A0A8X8I744_CALTT</name>
<evidence type="ECO:0000259" key="4">
    <source>
        <dbReference type="PROSITE" id="PS50949"/>
    </source>
</evidence>
<dbReference type="GO" id="GO:0003677">
    <property type="term" value="F:DNA binding"/>
    <property type="evidence" value="ECO:0007669"/>
    <property type="project" value="UniProtKB-KW"/>
</dbReference>
<dbReference type="GO" id="GO:0003700">
    <property type="term" value="F:DNA-binding transcription factor activity"/>
    <property type="evidence" value="ECO:0007669"/>
    <property type="project" value="InterPro"/>
</dbReference>
<gene>
    <name evidence="5" type="ORF">HUR95_10245</name>
</gene>
<dbReference type="CDD" id="cd07377">
    <property type="entry name" value="WHTH_GntR"/>
    <property type="match status" value="1"/>
</dbReference>
<feature type="domain" description="HTH gntR-type" evidence="4">
    <location>
        <begin position="9"/>
        <end position="77"/>
    </location>
</feature>
<reference evidence="5 6" key="1">
    <citation type="journal article" date="2020" name="Extremophiles">
        <title>Genomic analysis of Caldalkalibacillus thermarum TA2.A1 reveals aerobic alkaliphilic metabolism and evolutionary hallmarks linking alkaliphilic bacteria and plant life.</title>
        <authorList>
            <person name="de Jong S.I."/>
            <person name="van den Broek M.A."/>
            <person name="Merkel A.Y."/>
            <person name="de la Torre Cortes P."/>
            <person name="Kalamorz F."/>
            <person name="Cook G.M."/>
            <person name="van Loosdrecht M.C.M."/>
            <person name="McMillan D.G.G."/>
        </authorList>
    </citation>
    <scope>NUCLEOTIDE SEQUENCE [LARGE SCALE GENOMIC DNA]</scope>
    <source>
        <strain evidence="5 6">TA2.A1</strain>
    </source>
</reference>
<evidence type="ECO:0000256" key="1">
    <source>
        <dbReference type="ARBA" id="ARBA00023015"/>
    </source>
</evidence>
<dbReference type="SUPFAM" id="SSF48008">
    <property type="entry name" value="GntR ligand-binding domain-like"/>
    <property type="match status" value="1"/>
</dbReference>
<keyword evidence="6" id="KW-1185">Reference proteome</keyword>
<dbReference type="Proteomes" id="UP000825179">
    <property type="component" value="Chromosome"/>
</dbReference>
<sequence length="234" mass="26577">MDLEKISPKKISERVAEQLEQWIVSQHLKPGDKLPSVRQLCAMFDVGRSAVRDAITTLKGKGILEVRQGEGAFIRSFDTGQLFEQLFILEKQDLTDVFNVRKILEAGSAELAAISRTESHLQQMETALEELEYSDSLEDWEADYAFHMAIAEATCNKVVIRLMETLSVLLKKAIINCHRMALHSETVSTSIRKQHAAIYTAIKAQHEEQARTAMLDHLCYVEAILNQAQDWYSR</sequence>
<dbReference type="InterPro" id="IPR000524">
    <property type="entry name" value="Tscrpt_reg_HTH_GntR"/>
</dbReference>
<dbReference type="PRINTS" id="PR00035">
    <property type="entry name" value="HTHGNTR"/>
</dbReference>
<dbReference type="SMART" id="SM00345">
    <property type="entry name" value="HTH_GNTR"/>
    <property type="match status" value="1"/>
</dbReference>
<protein>
    <submittedName>
        <fullName evidence="5">FadR family transcriptional regulator</fullName>
    </submittedName>
</protein>
<dbReference type="InterPro" id="IPR036390">
    <property type="entry name" value="WH_DNA-bd_sf"/>
</dbReference>
<dbReference type="KEGG" id="cthu:HUR95_10245"/>
<dbReference type="InterPro" id="IPR008920">
    <property type="entry name" value="TF_FadR/GntR_C"/>
</dbReference>
<keyword evidence="2" id="KW-0238">DNA-binding</keyword>
<dbReference type="Pfam" id="PF00392">
    <property type="entry name" value="GntR"/>
    <property type="match status" value="1"/>
</dbReference>
<evidence type="ECO:0000313" key="6">
    <source>
        <dbReference type="Proteomes" id="UP000825179"/>
    </source>
</evidence>
<evidence type="ECO:0000256" key="3">
    <source>
        <dbReference type="ARBA" id="ARBA00023163"/>
    </source>
</evidence>
<dbReference type="SMART" id="SM00895">
    <property type="entry name" value="FCD"/>
    <property type="match status" value="1"/>
</dbReference>
<keyword evidence="3" id="KW-0804">Transcription</keyword>
<organism evidence="5 6">
    <name type="scientific">Caldalkalibacillus thermarum (strain TA2.A1)</name>
    <dbReference type="NCBI Taxonomy" id="986075"/>
    <lineage>
        <taxon>Bacteria</taxon>
        <taxon>Bacillati</taxon>
        <taxon>Bacillota</taxon>
        <taxon>Bacilli</taxon>
        <taxon>Bacillales</taxon>
        <taxon>Bacillaceae</taxon>
        <taxon>Caldalkalibacillus</taxon>
    </lineage>
</organism>
<dbReference type="InterPro" id="IPR036388">
    <property type="entry name" value="WH-like_DNA-bd_sf"/>
</dbReference>
<dbReference type="Pfam" id="PF07729">
    <property type="entry name" value="FCD"/>
    <property type="match status" value="1"/>
</dbReference>
<dbReference type="RefSeq" id="WP_222822545.1">
    <property type="nucleotide sequence ID" value="NZ_CP082237.1"/>
</dbReference>
<dbReference type="SUPFAM" id="SSF46785">
    <property type="entry name" value="Winged helix' DNA-binding domain"/>
    <property type="match status" value="1"/>
</dbReference>
<evidence type="ECO:0000313" key="5">
    <source>
        <dbReference type="EMBL" id="QZT32762.1"/>
    </source>
</evidence>
<dbReference type="Gene3D" id="1.10.10.10">
    <property type="entry name" value="Winged helix-like DNA-binding domain superfamily/Winged helix DNA-binding domain"/>
    <property type="match status" value="1"/>
</dbReference>
<accession>A0A8X8I744</accession>
<keyword evidence="1" id="KW-0805">Transcription regulation</keyword>
<dbReference type="AlphaFoldDB" id="A0A8X8I744"/>
<proteinExistence type="predicted"/>
<dbReference type="PANTHER" id="PTHR43537:SF5">
    <property type="entry name" value="UXU OPERON TRANSCRIPTIONAL REGULATOR"/>
    <property type="match status" value="1"/>
</dbReference>
<dbReference type="EMBL" id="CP082237">
    <property type="protein sequence ID" value="QZT32762.1"/>
    <property type="molecule type" value="Genomic_DNA"/>
</dbReference>